<dbReference type="InterPro" id="IPR010611">
    <property type="entry name" value="3D_dom"/>
</dbReference>
<feature type="domain" description="LysM" evidence="3">
    <location>
        <begin position="25"/>
        <end position="68"/>
    </location>
</feature>
<dbReference type="CDD" id="cd00118">
    <property type="entry name" value="LysM"/>
    <property type="match status" value="2"/>
</dbReference>
<name>A0A3S1BCE3_9BACI</name>
<dbReference type="SMART" id="SM00257">
    <property type="entry name" value="LysM"/>
    <property type="match status" value="2"/>
</dbReference>
<keyword evidence="1 2" id="KW-0732">Signal</keyword>
<dbReference type="GO" id="GO:0009254">
    <property type="term" value="P:peptidoglycan turnover"/>
    <property type="evidence" value="ECO:0007669"/>
    <property type="project" value="InterPro"/>
</dbReference>
<dbReference type="Gene3D" id="3.10.350.10">
    <property type="entry name" value="LysM domain"/>
    <property type="match status" value="2"/>
</dbReference>
<dbReference type="GO" id="GO:0004553">
    <property type="term" value="F:hydrolase activity, hydrolyzing O-glycosyl compounds"/>
    <property type="evidence" value="ECO:0007669"/>
    <property type="project" value="InterPro"/>
</dbReference>
<proteinExistence type="predicted"/>
<dbReference type="EMBL" id="RYZZ01000001">
    <property type="protein sequence ID" value="RUQ32786.1"/>
    <property type="molecule type" value="Genomic_DNA"/>
</dbReference>
<reference evidence="4 5" key="1">
    <citation type="submission" date="2018-12" db="EMBL/GenBank/DDBJ databases">
        <title>Bacillus chawlae sp. nov., Bacillus glennii sp. nov., and Bacillus saganii sp. nov. Isolated from the Vehicle Assembly Building at Kennedy Space Center where the Viking Spacecraft were Assembled.</title>
        <authorList>
            <person name="Seuylemezian A."/>
            <person name="Vaishampayan P."/>
        </authorList>
    </citation>
    <scope>NUCLEOTIDE SEQUENCE [LARGE SCALE GENOMIC DNA]</scope>
    <source>
        <strain evidence="4 5">L5</strain>
    </source>
</reference>
<feature type="domain" description="LysM" evidence="3">
    <location>
        <begin position="73"/>
        <end position="116"/>
    </location>
</feature>
<dbReference type="PANTHER" id="PTHR39160:SF6">
    <property type="entry name" value="CELL WALL-BINDING PROTEIN YOCH"/>
    <property type="match status" value="1"/>
</dbReference>
<evidence type="ECO:0000313" key="5">
    <source>
        <dbReference type="Proteomes" id="UP000267430"/>
    </source>
</evidence>
<dbReference type="Pfam" id="PF01476">
    <property type="entry name" value="LysM"/>
    <property type="match status" value="2"/>
</dbReference>
<comment type="caution">
    <text evidence="4">The sequence shown here is derived from an EMBL/GenBank/DDBJ whole genome shotgun (WGS) entry which is preliminary data.</text>
</comment>
<dbReference type="Proteomes" id="UP000267430">
    <property type="component" value="Unassembled WGS sequence"/>
</dbReference>
<gene>
    <name evidence="4" type="ORF">ELQ35_01485</name>
</gene>
<dbReference type="PROSITE" id="PS51782">
    <property type="entry name" value="LYSM"/>
    <property type="match status" value="2"/>
</dbReference>
<dbReference type="InterPro" id="IPR051933">
    <property type="entry name" value="Resuscitation_pf_RpfB"/>
</dbReference>
<evidence type="ECO:0000313" key="4">
    <source>
        <dbReference type="EMBL" id="RUQ32786.1"/>
    </source>
</evidence>
<protein>
    <submittedName>
        <fullName evidence="4">LysM peptidoglycan-binding domain-containing protein</fullName>
    </submittedName>
</protein>
<evidence type="ECO:0000256" key="1">
    <source>
        <dbReference type="ARBA" id="ARBA00022729"/>
    </source>
</evidence>
<keyword evidence="5" id="KW-1185">Reference proteome</keyword>
<dbReference type="GO" id="GO:0019867">
    <property type="term" value="C:outer membrane"/>
    <property type="evidence" value="ECO:0007669"/>
    <property type="project" value="InterPro"/>
</dbReference>
<dbReference type="PANTHER" id="PTHR39160">
    <property type="entry name" value="CELL WALL-BINDING PROTEIN YOCH"/>
    <property type="match status" value="1"/>
</dbReference>
<dbReference type="InterPro" id="IPR036908">
    <property type="entry name" value="RlpA-like_sf"/>
</dbReference>
<dbReference type="AlphaFoldDB" id="A0A3S1BCE3"/>
<dbReference type="RefSeq" id="WP_126863077.1">
    <property type="nucleotide sequence ID" value="NZ_JAUSTX010000003.1"/>
</dbReference>
<dbReference type="InterPro" id="IPR018392">
    <property type="entry name" value="LysM"/>
</dbReference>
<evidence type="ECO:0000259" key="3">
    <source>
        <dbReference type="PROSITE" id="PS51782"/>
    </source>
</evidence>
<dbReference type="SUPFAM" id="SSF50685">
    <property type="entry name" value="Barwin-like endoglucanases"/>
    <property type="match status" value="1"/>
</dbReference>
<feature type="chain" id="PRO_5018643218" evidence="2">
    <location>
        <begin position="23"/>
        <end position="229"/>
    </location>
</feature>
<evidence type="ECO:0000256" key="2">
    <source>
        <dbReference type="SAM" id="SignalP"/>
    </source>
</evidence>
<dbReference type="Gene3D" id="2.40.40.10">
    <property type="entry name" value="RlpA-like domain"/>
    <property type="match status" value="1"/>
</dbReference>
<sequence>MRKAIFSFIVAAALTGTIGANADAQEVSVKKGDTLWSISQGYKVSVEQVKKWNHLSSNTIYPDQQLKVSPERKQYIVKKGDTLWKIARENGVSVDNLKDWNHLQTDLIFPNQKIAFDSLEGSEGSLERQKESLGKTLTVKSTAYTAYCEGCSGVTKTGVNLRKNPNEKVIAVDPNVIPLGSKVHVEGYGYATAEDIGGAIDGNEIDIFFPEEHTALNWGVKSVKVSIIN</sequence>
<accession>A0A3S1BCE3</accession>
<organism evidence="4 5">
    <name type="scientific">Peribacillus cavernae</name>
    <dbReference type="NCBI Taxonomy" id="1674310"/>
    <lineage>
        <taxon>Bacteria</taxon>
        <taxon>Bacillati</taxon>
        <taxon>Bacillota</taxon>
        <taxon>Bacilli</taxon>
        <taxon>Bacillales</taxon>
        <taxon>Bacillaceae</taxon>
        <taxon>Peribacillus</taxon>
    </lineage>
</organism>
<dbReference type="SUPFAM" id="SSF54106">
    <property type="entry name" value="LysM domain"/>
    <property type="match status" value="2"/>
</dbReference>
<feature type="signal peptide" evidence="2">
    <location>
        <begin position="1"/>
        <end position="22"/>
    </location>
</feature>
<dbReference type="Pfam" id="PF06725">
    <property type="entry name" value="3D"/>
    <property type="match status" value="1"/>
</dbReference>
<dbReference type="CDD" id="cd22786">
    <property type="entry name" value="DPBB_YuiC-like"/>
    <property type="match status" value="1"/>
</dbReference>
<dbReference type="InterPro" id="IPR036779">
    <property type="entry name" value="LysM_dom_sf"/>
</dbReference>
<dbReference type="OrthoDB" id="9798935at2"/>